<dbReference type="EMBL" id="LAZR01001669">
    <property type="protein sequence ID" value="KKN41086.1"/>
    <property type="molecule type" value="Genomic_DNA"/>
</dbReference>
<sequence length="148" mass="16619">MVMISENLGAQIVETERVGLEPQMAVCFFGPDNPVVGYTHGAEPCRPIHPRYQVIARGHETIYWQCPRCRARGIEQTPEATETVNDAWLEGRVAHPAQRSAIITPGSGRKRRIITGADLKAEHERAQRRKQQPPTPPTPRPRIIKSAR</sequence>
<feature type="region of interest" description="Disordered" evidence="1">
    <location>
        <begin position="118"/>
        <end position="148"/>
    </location>
</feature>
<organism evidence="2">
    <name type="scientific">marine sediment metagenome</name>
    <dbReference type="NCBI Taxonomy" id="412755"/>
    <lineage>
        <taxon>unclassified sequences</taxon>
        <taxon>metagenomes</taxon>
        <taxon>ecological metagenomes</taxon>
    </lineage>
</organism>
<gene>
    <name evidence="2" type="ORF">LCGC14_0726950</name>
</gene>
<name>A0A0F9SVY4_9ZZZZ</name>
<evidence type="ECO:0000256" key="1">
    <source>
        <dbReference type="SAM" id="MobiDB-lite"/>
    </source>
</evidence>
<dbReference type="AlphaFoldDB" id="A0A0F9SVY4"/>
<accession>A0A0F9SVY4</accession>
<proteinExistence type="predicted"/>
<reference evidence="2" key="1">
    <citation type="journal article" date="2015" name="Nature">
        <title>Complex archaea that bridge the gap between prokaryotes and eukaryotes.</title>
        <authorList>
            <person name="Spang A."/>
            <person name="Saw J.H."/>
            <person name="Jorgensen S.L."/>
            <person name="Zaremba-Niedzwiedzka K."/>
            <person name="Martijn J."/>
            <person name="Lind A.E."/>
            <person name="van Eijk R."/>
            <person name="Schleper C."/>
            <person name="Guy L."/>
            <person name="Ettema T.J."/>
        </authorList>
    </citation>
    <scope>NUCLEOTIDE SEQUENCE</scope>
</reference>
<comment type="caution">
    <text evidence="2">The sequence shown here is derived from an EMBL/GenBank/DDBJ whole genome shotgun (WGS) entry which is preliminary data.</text>
</comment>
<protein>
    <submittedName>
        <fullName evidence="2">Uncharacterized protein</fullName>
    </submittedName>
</protein>
<evidence type="ECO:0000313" key="2">
    <source>
        <dbReference type="EMBL" id="KKN41086.1"/>
    </source>
</evidence>